<dbReference type="AlphaFoldDB" id="A0A4S8KWW2"/>
<gene>
    <name evidence="2" type="ORF">K435DRAFT_874351</name>
</gene>
<feature type="compositionally biased region" description="Basic and acidic residues" evidence="1">
    <location>
        <begin position="64"/>
        <end position="73"/>
    </location>
</feature>
<feature type="compositionally biased region" description="Basic and acidic residues" evidence="1">
    <location>
        <begin position="241"/>
        <end position="256"/>
    </location>
</feature>
<feature type="region of interest" description="Disordered" evidence="1">
    <location>
        <begin position="241"/>
        <end position="302"/>
    </location>
</feature>
<protein>
    <submittedName>
        <fullName evidence="2">Uncharacterized protein</fullName>
    </submittedName>
</protein>
<sequence>MAGCVIHAVVEDHSRSQEDKFPPAGLERKWHGFIGILNNAEEKNHWRNIIIHIASLQWARKKKANDEEKENRAGDSGGEEDTEAKRETLIPWSEDKWHHLTDRPLGLIEDSPAWRQALGFSKKEDDISTANLSSGKRIDTVYKDIAKKLLHDATSPEEWKTVPLQKLKVPVKNRIFTLKRTFTKHKKELKETGHGLVEADREDKIQKIFPWYKRMIHLMGTSPVVDRSAIANSTSTFDLSCLKDRNDQDQARRAGEESPPWDIANGGPLPREDDIDDPLLNMDSSSQVDLDSPLHTPTKADAIQRNRDPQVCTAKRKHNIADSITQGLAASRAAAEEGANTRFREKMAMYDWKRRDKMEHEEKQMRFEREEAEARRAHELAMMDKRIELQRLCLMSGGASQPESGLHFDFTSQF</sequence>
<keyword evidence="3" id="KW-1185">Reference proteome</keyword>
<accession>A0A4S8KWW2</accession>
<name>A0A4S8KWW2_DENBC</name>
<evidence type="ECO:0000256" key="1">
    <source>
        <dbReference type="SAM" id="MobiDB-lite"/>
    </source>
</evidence>
<organism evidence="2 3">
    <name type="scientific">Dendrothele bispora (strain CBS 962.96)</name>
    <dbReference type="NCBI Taxonomy" id="1314807"/>
    <lineage>
        <taxon>Eukaryota</taxon>
        <taxon>Fungi</taxon>
        <taxon>Dikarya</taxon>
        <taxon>Basidiomycota</taxon>
        <taxon>Agaricomycotina</taxon>
        <taxon>Agaricomycetes</taxon>
        <taxon>Agaricomycetidae</taxon>
        <taxon>Agaricales</taxon>
        <taxon>Agaricales incertae sedis</taxon>
        <taxon>Dendrothele</taxon>
    </lineage>
</organism>
<evidence type="ECO:0000313" key="2">
    <source>
        <dbReference type="EMBL" id="THU80472.1"/>
    </source>
</evidence>
<evidence type="ECO:0000313" key="3">
    <source>
        <dbReference type="Proteomes" id="UP000297245"/>
    </source>
</evidence>
<dbReference type="Proteomes" id="UP000297245">
    <property type="component" value="Unassembled WGS sequence"/>
</dbReference>
<dbReference type="EMBL" id="ML179901">
    <property type="protein sequence ID" value="THU80472.1"/>
    <property type="molecule type" value="Genomic_DNA"/>
</dbReference>
<proteinExistence type="predicted"/>
<dbReference type="OrthoDB" id="3269005at2759"/>
<reference evidence="2 3" key="1">
    <citation type="journal article" date="2019" name="Nat. Ecol. Evol.">
        <title>Megaphylogeny resolves global patterns of mushroom evolution.</title>
        <authorList>
            <person name="Varga T."/>
            <person name="Krizsan K."/>
            <person name="Foldi C."/>
            <person name="Dima B."/>
            <person name="Sanchez-Garcia M."/>
            <person name="Sanchez-Ramirez S."/>
            <person name="Szollosi G.J."/>
            <person name="Szarkandi J.G."/>
            <person name="Papp V."/>
            <person name="Albert L."/>
            <person name="Andreopoulos W."/>
            <person name="Angelini C."/>
            <person name="Antonin V."/>
            <person name="Barry K.W."/>
            <person name="Bougher N.L."/>
            <person name="Buchanan P."/>
            <person name="Buyck B."/>
            <person name="Bense V."/>
            <person name="Catcheside P."/>
            <person name="Chovatia M."/>
            <person name="Cooper J."/>
            <person name="Damon W."/>
            <person name="Desjardin D."/>
            <person name="Finy P."/>
            <person name="Geml J."/>
            <person name="Haridas S."/>
            <person name="Hughes K."/>
            <person name="Justo A."/>
            <person name="Karasinski D."/>
            <person name="Kautmanova I."/>
            <person name="Kiss B."/>
            <person name="Kocsube S."/>
            <person name="Kotiranta H."/>
            <person name="LaButti K.M."/>
            <person name="Lechner B.E."/>
            <person name="Liimatainen K."/>
            <person name="Lipzen A."/>
            <person name="Lukacs Z."/>
            <person name="Mihaltcheva S."/>
            <person name="Morgado L.N."/>
            <person name="Niskanen T."/>
            <person name="Noordeloos M.E."/>
            <person name="Ohm R.A."/>
            <person name="Ortiz-Santana B."/>
            <person name="Ovrebo C."/>
            <person name="Racz N."/>
            <person name="Riley R."/>
            <person name="Savchenko A."/>
            <person name="Shiryaev A."/>
            <person name="Soop K."/>
            <person name="Spirin V."/>
            <person name="Szebenyi C."/>
            <person name="Tomsovsky M."/>
            <person name="Tulloss R.E."/>
            <person name="Uehling J."/>
            <person name="Grigoriev I.V."/>
            <person name="Vagvolgyi C."/>
            <person name="Papp T."/>
            <person name="Martin F.M."/>
            <person name="Miettinen O."/>
            <person name="Hibbett D.S."/>
            <person name="Nagy L.G."/>
        </authorList>
    </citation>
    <scope>NUCLEOTIDE SEQUENCE [LARGE SCALE GENOMIC DNA]</scope>
    <source>
        <strain evidence="2 3">CBS 962.96</strain>
    </source>
</reference>
<feature type="region of interest" description="Disordered" evidence="1">
    <location>
        <begin position="62"/>
        <end position="88"/>
    </location>
</feature>